<feature type="domain" description="Phospholipid/glycerol acyltransferase" evidence="5">
    <location>
        <begin position="85"/>
        <end position="199"/>
    </location>
</feature>
<dbReference type="PANTHER" id="PTHR10434:SF40">
    <property type="entry name" value="1-ACYL-SN-GLYCEROL-3-PHOSPHATE ACYLTRANSFERASE"/>
    <property type="match status" value="1"/>
</dbReference>
<sequence length="251" mass="27719">MSATNAAPKASPLLFLRSLLYYAGFYPVTMVFSLICLIIGPLLPFRTRFKFLTLINYFYIAWLRICCGVKVRVTGRENLPAEGSYVVIANHQSEWETLYFQLLIRPQAVVLKRELLRIPLFGWALALLKPIALDRSKRRGALKQLLEQGKARLADGIPLLIFPQGTRLPVGKLGKLNKGGAMLAVSSEVPIVPVAHNAGLYWPGKSFIKYPGTVEVAVGPAIATQGRTVDEVHSESTAWLEAAMKQQGSLD</sequence>
<dbReference type="eggNOG" id="COG0204">
    <property type="taxonomic scope" value="Bacteria"/>
</dbReference>
<dbReference type="SMART" id="SM00563">
    <property type="entry name" value="PlsC"/>
    <property type="match status" value="1"/>
</dbReference>
<dbReference type="Proteomes" id="UP000186895">
    <property type="component" value="Unassembled WGS sequence"/>
</dbReference>
<keyword evidence="4" id="KW-0812">Transmembrane</keyword>
<keyword evidence="7" id="KW-1185">Reference proteome</keyword>
<name>A0A1N6VST8_9GAMM</name>
<evidence type="ECO:0000259" key="5">
    <source>
        <dbReference type="SMART" id="SM00563"/>
    </source>
</evidence>
<accession>A0A1N6VST8</accession>
<evidence type="ECO:0000256" key="4">
    <source>
        <dbReference type="SAM" id="Phobius"/>
    </source>
</evidence>
<dbReference type="GO" id="GO:0006654">
    <property type="term" value="P:phosphatidic acid biosynthetic process"/>
    <property type="evidence" value="ECO:0007669"/>
    <property type="project" value="TreeGrafter"/>
</dbReference>
<evidence type="ECO:0000256" key="2">
    <source>
        <dbReference type="ARBA" id="ARBA00022679"/>
    </source>
</evidence>
<organism evidence="6 7">
    <name type="scientific">Marinobacterium stanieri</name>
    <dbReference type="NCBI Taxonomy" id="49186"/>
    <lineage>
        <taxon>Bacteria</taxon>
        <taxon>Pseudomonadati</taxon>
        <taxon>Pseudomonadota</taxon>
        <taxon>Gammaproteobacteria</taxon>
        <taxon>Oceanospirillales</taxon>
        <taxon>Oceanospirillaceae</taxon>
        <taxon>Marinobacterium</taxon>
    </lineage>
</organism>
<keyword evidence="4" id="KW-1133">Transmembrane helix</keyword>
<proteinExistence type="predicted"/>
<dbReference type="EMBL" id="FTMN01000009">
    <property type="protein sequence ID" value="SIQ80897.1"/>
    <property type="molecule type" value="Genomic_DNA"/>
</dbReference>
<evidence type="ECO:0000256" key="3">
    <source>
        <dbReference type="ARBA" id="ARBA00023315"/>
    </source>
</evidence>
<evidence type="ECO:0000256" key="1">
    <source>
        <dbReference type="ARBA" id="ARBA00005189"/>
    </source>
</evidence>
<dbReference type="Pfam" id="PF01553">
    <property type="entry name" value="Acyltransferase"/>
    <property type="match status" value="1"/>
</dbReference>
<dbReference type="InterPro" id="IPR002123">
    <property type="entry name" value="Plipid/glycerol_acylTrfase"/>
</dbReference>
<dbReference type="RefSeq" id="WP_076464879.1">
    <property type="nucleotide sequence ID" value="NZ_FTMN01000009.1"/>
</dbReference>
<dbReference type="CDD" id="cd07989">
    <property type="entry name" value="LPLAT_AGPAT-like"/>
    <property type="match status" value="1"/>
</dbReference>
<reference evidence="6 7" key="1">
    <citation type="submission" date="2017-01" db="EMBL/GenBank/DDBJ databases">
        <authorList>
            <person name="Mah S.A."/>
            <person name="Swanson W.J."/>
            <person name="Moy G.W."/>
            <person name="Vacquier V.D."/>
        </authorList>
    </citation>
    <scope>NUCLEOTIDE SEQUENCE [LARGE SCALE GENOMIC DNA]</scope>
    <source>
        <strain evidence="6 7">DSM 7027</strain>
    </source>
</reference>
<evidence type="ECO:0000313" key="6">
    <source>
        <dbReference type="EMBL" id="SIQ80897.1"/>
    </source>
</evidence>
<comment type="pathway">
    <text evidence="1">Lipid metabolism.</text>
</comment>
<dbReference type="PANTHER" id="PTHR10434">
    <property type="entry name" value="1-ACYL-SN-GLYCEROL-3-PHOSPHATE ACYLTRANSFERASE"/>
    <property type="match status" value="1"/>
</dbReference>
<dbReference type="GO" id="GO:0003841">
    <property type="term" value="F:1-acylglycerol-3-phosphate O-acyltransferase activity"/>
    <property type="evidence" value="ECO:0007669"/>
    <property type="project" value="TreeGrafter"/>
</dbReference>
<evidence type="ECO:0000313" key="7">
    <source>
        <dbReference type="Proteomes" id="UP000186895"/>
    </source>
</evidence>
<keyword evidence="4" id="KW-0472">Membrane</keyword>
<dbReference type="STRING" id="49186.SAMN05421647_10995"/>
<protein>
    <submittedName>
        <fullName evidence="6">1-acyl-sn-glycerol-3-phosphate acyltransferase</fullName>
    </submittedName>
</protein>
<dbReference type="SUPFAM" id="SSF69593">
    <property type="entry name" value="Glycerol-3-phosphate (1)-acyltransferase"/>
    <property type="match status" value="1"/>
</dbReference>
<feature type="transmembrane region" description="Helical" evidence="4">
    <location>
        <begin position="20"/>
        <end position="39"/>
    </location>
</feature>
<dbReference type="AlphaFoldDB" id="A0A1N6VST8"/>
<gene>
    <name evidence="6" type="ORF">SAMN05421647_10995</name>
</gene>
<keyword evidence="3 6" id="KW-0012">Acyltransferase</keyword>
<keyword evidence="2 6" id="KW-0808">Transferase</keyword>